<gene>
    <name evidence="2" type="ORF">H920_01156</name>
</gene>
<evidence type="ECO:0000256" key="1">
    <source>
        <dbReference type="SAM" id="MobiDB-lite"/>
    </source>
</evidence>
<dbReference type="Proteomes" id="UP000028990">
    <property type="component" value="Unassembled WGS sequence"/>
</dbReference>
<feature type="region of interest" description="Disordered" evidence="1">
    <location>
        <begin position="70"/>
        <end position="92"/>
    </location>
</feature>
<dbReference type="EMBL" id="KN120847">
    <property type="protein sequence ID" value="KFO37438.1"/>
    <property type="molecule type" value="Genomic_DNA"/>
</dbReference>
<organism evidence="2 3">
    <name type="scientific">Fukomys damarensis</name>
    <name type="common">Damaraland mole rat</name>
    <name type="synonym">Cryptomys damarensis</name>
    <dbReference type="NCBI Taxonomy" id="885580"/>
    <lineage>
        <taxon>Eukaryota</taxon>
        <taxon>Metazoa</taxon>
        <taxon>Chordata</taxon>
        <taxon>Craniata</taxon>
        <taxon>Vertebrata</taxon>
        <taxon>Euteleostomi</taxon>
        <taxon>Mammalia</taxon>
        <taxon>Eutheria</taxon>
        <taxon>Euarchontoglires</taxon>
        <taxon>Glires</taxon>
        <taxon>Rodentia</taxon>
        <taxon>Hystricomorpha</taxon>
        <taxon>Bathyergidae</taxon>
        <taxon>Fukomys</taxon>
    </lineage>
</organism>
<sequence length="168" mass="19206">MPDLSQNKPTPEEHGPGIDTFTPGILEIMTWKVIYGKMKMLGIFMRHIDSKAFIPTILFKDNEKNFQDKECIKDDSKEDKEPKDNKGVSNPDYLQLELENLEINDDTLELEGGDDAEDITKKLLDEQEQEDEETSTGCFPPALVQLCQPRSDRQGSNGFLHEHEHKSK</sequence>
<evidence type="ECO:0000313" key="3">
    <source>
        <dbReference type="Proteomes" id="UP000028990"/>
    </source>
</evidence>
<name>A0A091E3Y6_FUKDA</name>
<keyword evidence="3" id="KW-1185">Reference proteome</keyword>
<proteinExistence type="predicted"/>
<accession>A0A091E3Y6</accession>
<feature type="compositionally biased region" description="Basic and acidic residues" evidence="1">
    <location>
        <begin position="70"/>
        <end position="86"/>
    </location>
</feature>
<feature type="region of interest" description="Disordered" evidence="1">
    <location>
        <begin position="1"/>
        <end position="20"/>
    </location>
</feature>
<feature type="region of interest" description="Disordered" evidence="1">
    <location>
        <begin position="149"/>
        <end position="168"/>
    </location>
</feature>
<reference evidence="2 3" key="1">
    <citation type="submission" date="2013-11" db="EMBL/GenBank/DDBJ databases">
        <title>The Damaraland mole rat (Fukomys damarensis) genome and evolution of African mole rats.</title>
        <authorList>
            <person name="Gladyshev V.N."/>
            <person name="Fang X."/>
        </authorList>
    </citation>
    <scope>NUCLEOTIDE SEQUENCE [LARGE SCALE GENOMIC DNA]</scope>
    <source>
        <tissue evidence="2">Liver</tissue>
    </source>
</reference>
<protein>
    <submittedName>
        <fullName evidence="2">Regulator of nonsense transcripts 2</fullName>
    </submittedName>
</protein>
<evidence type="ECO:0000313" key="2">
    <source>
        <dbReference type="EMBL" id="KFO37438.1"/>
    </source>
</evidence>
<dbReference type="AlphaFoldDB" id="A0A091E3Y6"/>